<dbReference type="GO" id="GO:0007007">
    <property type="term" value="P:inner mitochondrial membrane organization"/>
    <property type="evidence" value="ECO:0007669"/>
    <property type="project" value="TreeGrafter"/>
</dbReference>
<organism evidence="1 2">
    <name type="scientific">Chironomus riparius</name>
    <dbReference type="NCBI Taxonomy" id="315576"/>
    <lineage>
        <taxon>Eukaryota</taxon>
        <taxon>Metazoa</taxon>
        <taxon>Ecdysozoa</taxon>
        <taxon>Arthropoda</taxon>
        <taxon>Hexapoda</taxon>
        <taxon>Insecta</taxon>
        <taxon>Pterygota</taxon>
        <taxon>Neoptera</taxon>
        <taxon>Endopterygota</taxon>
        <taxon>Diptera</taxon>
        <taxon>Nematocera</taxon>
        <taxon>Chironomoidea</taxon>
        <taxon>Chironomidae</taxon>
        <taxon>Chironominae</taxon>
        <taxon>Chironomus</taxon>
    </lineage>
</organism>
<evidence type="ECO:0008006" key="3">
    <source>
        <dbReference type="Google" id="ProtNLM"/>
    </source>
</evidence>
<dbReference type="OrthoDB" id="70030at2759"/>
<evidence type="ECO:0000313" key="2">
    <source>
        <dbReference type="Proteomes" id="UP001153620"/>
    </source>
</evidence>
<dbReference type="InterPro" id="IPR009069">
    <property type="entry name" value="Cys_alpha_HP_mot_SF"/>
</dbReference>
<sequence length="190" mass="21716">MGKGQSKTRTVSFENESSGIIDISEDVVSRLKKDITKERETKKAEIRDAQIKQQPVQASVISPQMQTVIYQSAPTITAMQVRKEKEAELSANDQYWGERLKKQEDEFLKNNKILEKEFNDTIAEVKNRFKHSSFANQAPPCQEFKSRIIDCYRKNPTETLKCANEVQDFMNCINRARVAAIDDKKPAPSA</sequence>
<evidence type="ECO:0000313" key="1">
    <source>
        <dbReference type="EMBL" id="CAG9799351.1"/>
    </source>
</evidence>
<dbReference type="PANTHER" id="PTHR21588">
    <property type="entry name" value="COILED-COIL-HELIX-COILED-COIL-HELIX DOMAIN CONTAINING 6"/>
    <property type="match status" value="1"/>
</dbReference>
<dbReference type="InterPro" id="IPR052632">
    <property type="entry name" value="MICOS_subunit_Mic19"/>
</dbReference>
<gene>
    <name evidence="1" type="ORF">CHIRRI_LOCUS2318</name>
</gene>
<dbReference type="SUPFAM" id="SSF47072">
    <property type="entry name" value="Cysteine alpha-hairpin motif"/>
    <property type="match status" value="1"/>
</dbReference>
<dbReference type="Proteomes" id="UP001153620">
    <property type="component" value="Chromosome 1"/>
</dbReference>
<protein>
    <recommendedName>
        <fullName evidence="3">MICOS complex subunit MIC19</fullName>
    </recommendedName>
</protein>
<accession>A0A9N9RN52</accession>
<reference evidence="1" key="1">
    <citation type="submission" date="2022-01" db="EMBL/GenBank/DDBJ databases">
        <authorList>
            <person name="King R."/>
        </authorList>
    </citation>
    <scope>NUCLEOTIDE SEQUENCE</scope>
</reference>
<proteinExistence type="predicted"/>
<keyword evidence="2" id="KW-1185">Reference proteome</keyword>
<dbReference type="EMBL" id="OU895877">
    <property type="protein sequence ID" value="CAG9799351.1"/>
    <property type="molecule type" value="Genomic_DNA"/>
</dbReference>
<dbReference type="AlphaFoldDB" id="A0A9N9RN52"/>
<name>A0A9N9RN52_9DIPT</name>
<dbReference type="PANTHER" id="PTHR21588:SF18">
    <property type="entry name" value="MICOS COMPLEX SUBUNIT MIC19"/>
    <property type="match status" value="1"/>
</dbReference>
<reference evidence="1" key="2">
    <citation type="submission" date="2022-10" db="EMBL/GenBank/DDBJ databases">
        <authorList>
            <consortium name="ENA_rothamsted_submissions"/>
            <consortium name="culmorum"/>
            <person name="King R."/>
        </authorList>
    </citation>
    <scope>NUCLEOTIDE SEQUENCE</scope>
</reference>
<dbReference type="GO" id="GO:0061617">
    <property type="term" value="C:MICOS complex"/>
    <property type="evidence" value="ECO:0007669"/>
    <property type="project" value="TreeGrafter"/>
</dbReference>
<dbReference type="PROSITE" id="PS51808">
    <property type="entry name" value="CHCH"/>
    <property type="match status" value="1"/>
</dbReference>